<keyword evidence="4" id="KW-0732">Signal</keyword>
<dbReference type="EC" id="3.1.1.-" evidence="8"/>
<dbReference type="EMBL" id="CAJVRM010000173">
    <property type="protein sequence ID" value="CAG8976379.1"/>
    <property type="molecule type" value="Genomic_DNA"/>
</dbReference>
<evidence type="ECO:0000256" key="3">
    <source>
        <dbReference type="ARBA" id="ARBA00022723"/>
    </source>
</evidence>
<keyword evidence="10" id="KW-1185">Reference proteome</keyword>
<dbReference type="SUPFAM" id="SSF53474">
    <property type="entry name" value="alpha/beta-Hydrolases"/>
    <property type="match status" value="1"/>
</dbReference>
<evidence type="ECO:0000256" key="5">
    <source>
        <dbReference type="ARBA" id="ARBA00022801"/>
    </source>
</evidence>
<evidence type="ECO:0000313" key="10">
    <source>
        <dbReference type="Proteomes" id="UP000701801"/>
    </source>
</evidence>
<proteinExistence type="inferred from homology"/>
<sequence>MSICNPYPACTPGSSNFPAISGTSLLAIEAAPVTNYSSSGWYQNNGPITLSGLEFCNVSFTYSHTNANDHVSVQVWLPPSNSWNERMVGGGGGGVGAGLFDQAYVVMAGAVNEGYVSIGTSAGVARDIYQWALDEYGDVNLDLLENLGSRSLGELAVIGKSVVGQFYGREPKYSYWNGCSQGGRQGYELAQRFPGAFDGIAASAPAINWNKDLVAGLWAPVFMNMNGYPYNCEVLAITSAAISACDPLDGVTDGVITETSLCTFDPRSQIGKEVDCLADSGLPKVKITSSAAALIQAIWDGAKHPDNSSMFPGYTKETMTGGSFGTTGTTCTNGTCVPSGYPLSRDWIRLFLLRDPAANLWNATWEQWDKWFYESVRKYGKFMETDSTDLRAFGKCGGKLLTFHGGADQLITPKNSEVYYDEVTSVDPGIHGYYRLFLAPGVQHCNGGPGAFPYGTFKALVKWVEEGIAPETLAARSIPKGNETVFERTLCAYPKKQFYNGGDVNSADSFGCR</sequence>
<comment type="caution">
    <text evidence="9">The sequence shown here is derived from an EMBL/GenBank/DDBJ whole genome shotgun (WGS) entry which is preliminary data.</text>
</comment>
<dbReference type="OrthoDB" id="3039123at2759"/>
<dbReference type="Gene3D" id="3.40.50.1820">
    <property type="entry name" value="alpha/beta hydrolase"/>
    <property type="match status" value="1"/>
</dbReference>
<name>A0A9N9Q5Y8_9HELO</name>
<organism evidence="9 10">
    <name type="scientific">Hymenoscyphus albidus</name>
    <dbReference type="NCBI Taxonomy" id="595503"/>
    <lineage>
        <taxon>Eukaryota</taxon>
        <taxon>Fungi</taxon>
        <taxon>Dikarya</taxon>
        <taxon>Ascomycota</taxon>
        <taxon>Pezizomycotina</taxon>
        <taxon>Leotiomycetes</taxon>
        <taxon>Helotiales</taxon>
        <taxon>Helotiaceae</taxon>
        <taxon>Hymenoscyphus</taxon>
    </lineage>
</organism>
<dbReference type="GO" id="GO:0030600">
    <property type="term" value="F:feruloyl esterase activity"/>
    <property type="evidence" value="ECO:0007669"/>
    <property type="project" value="UniProtKB-ARBA"/>
</dbReference>
<protein>
    <recommendedName>
        <fullName evidence="8">Carboxylic ester hydrolase</fullName>
        <ecNumber evidence="8">3.1.1.-</ecNumber>
    </recommendedName>
</protein>
<reference evidence="9" key="1">
    <citation type="submission" date="2021-07" db="EMBL/GenBank/DDBJ databases">
        <authorList>
            <person name="Durling M."/>
        </authorList>
    </citation>
    <scope>NUCLEOTIDE SEQUENCE</scope>
</reference>
<comment type="similarity">
    <text evidence="1 8">Belongs to the tannase family.</text>
</comment>
<dbReference type="PANTHER" id="PTHR33938:SF8">
    <property type="entry name" value="CARBOXYLIC ESTER HYDROLASE"/>
    <property type="match status" value="1"/>
</dbReference>
<keyword evidence="6" id="KW-0106">Calcium</keyword>
<dbReference type="AlphaFoldDB" id="A0A9N9Q5Y8"/>
<evidence type="ECO:0000256" key="2">
    <source>
        <dbReference type="ARBA" id="ARBA00022487"/>
    </source>
</evidence>
<dbReference type="Pfam" id="PF07519">
    <property type="entry name" value="Tannase"/>
    <property type="match status" value="1"/>
</dbReference>
<evidence type="ECO:0000313" key="9">
    <source>
        <dbReference type="EMBL" id="CAG8976379.1"/>
    </source>
</evidence>
<evidence type="ECO:0000256" key="1">
    <source>
        <dbReference type="ARBA" id="ARBA00006249"/>
    </source>
</evidence>
<dbReference type="GO" id="GO:0046872">
    <property type="term" value="F:metal ion binding"/>
    <property type="evidence" value="ECO:0007669"/>
    <property type="project" value="UniProtKB-KW"/>
</dbReference>
<dbReference type="PANTHER" id="PTHR33938">
    <property type="entry name" value="FERULOYL ESTERASE B-RELATED"/>
    <property type="match status" value="1"/>
</dbReference>
<keyword evidence="7" id="KW-1015">Disulfide bond</keyword>
<accession>A0A9N9Q5Y8</accession>
<evidence type="ECO:0000256" key="8">
    <source>
        <dbReference type="RuleBase" id="RU361238"/>
    </source>
</evidence>
<dbReference type="InterPro" id="IPR011118">
    <property type="entry name" value="Tannase/feruloyl_esterase"/>
</dbReference>
<keyword evidence="2" id="KW-0719">Serine esterase</keyword>
<dbReference type="InterPro" id="IPR029058">
    <property type="entry name" value="AB_hydrolase_fold"/>
</dbReference>
<keyword evidence="3" id="KW-0479">Metal-binding</keyword>
<gene>
    <name evidence="9" type="ORF">HYALB_00006152</name>
</gene>
<dbReference type="Proteomes" id="UP000701801">
    <property type="component" value="Unassembled WGS sequence"/>
</dbReference>
<keyword evidence="5 8" id="KW-0378">Hydrolase</keyword>
<evidence type="ECO:0000256" key="7">
    <source>
        <dbReference type="ARBA" id="ARBA00023157"/>
    </source>
</evidence>
<evidence type="ECO:0000256" key="6">
    <source>
        <dbReference type="ARBA" id="ARBA00022837"/>
    </source>
</evidence>
<evidence type="ECO:0000256" key="4">
    <source>
        <dbReference type="ARBA" id="ARBA00022729"/>
    </source>
</evidence>